<dbReference type="Proteomes" id="UP000694403">
    <property type="component" value="Unplaced"/>
</dbReference>
<dbReference type="Ensembl" id="ENSCSRT00000015965.1">
    <property type="protein sequence ID" value="ENSCSRP00000015313.1"/>
    <property type="gene ID" value="ENSCSRG00000011698.1"/>
</dbReference>
<sequence length="245" mass="27458">MIDVTLPCSHVMRTECYRQKMPPNCLETCKQRLECGHHCKGNCYDCVQGRLHVHCRNKCTRVLLCSHQCQESCFENCPPCKRKCPNKCRHSRCDKPCGEICFPCIQPCSWKCRHYRCTQLCSEMCNRSRCNEPCRKSLQCSHPCAGLCGEPCPPKCRTCHGDELAEIFFGAEDEPGARFVLLEDCGHPSVPSPGTDRSPTTTFLAPCMVPPPCSSSQPPLLTPACTPDVASDSSRDPWRDSCPRP</sequence>
<reference evidence="2" key="1">
    <citation type="submission" date="2025-08" db="UniProtKB">
        <authorList>
            <consortium name="Ensembl"/>
        </authorList>
    </citation>
    <scope>IDENTIFICATION</scope>
</reference>
<accession>A0A8C3SID3</accession>
<evidence type="ECO:0000313" key="3">
    <source>
        <dbReference type="Proteomes" id="UP000694403"/>
    </source>
</evidence>
<keyword evidence="3" id="KW-1185">Reference proteome</keyword>
<dbReference type="AlphaFoldDB" id="A0A8C3SID3"/>
<reference evidence="2" key="2">
    <citation type="submission" date="2025-09" db="UniProtKB">
        <authorList>
            <consortium name="Ensembl"/>
        </authorList>
    </citation>
    <scope>IDENTIFICATION</scope>
</reference>
<proteinExistence type="predicted"/>
<evidence type="ECO:0000313" key="2">
    <source>
        <dbReference type="Ensembl" id="ENSCSRP00000015313.1"/>
    </source>
</evidence>
<organism evidence="2 3">
    <name type="scientific">Chelydra serpentina</name>
    <name type="common">Snapping turtle</name>
    <name type="synonym">Testudo serpentina</name>
    <dbReference type="NCBI Taxonomy" id="8475"/>
    <lineage>
        <taxon>Eukaryota</taxon>
        <taxon>Metazoa</taxon>
        <taxon>Chordata</taxon>
        <taxon>Craniata</taxon>
        <taxon>Vertebrata</taxon>
        <taxon>Euteleostomi</taxon>
        <taxon>Archelosauria</taxon>
        <taxon>Testudinata</taxon>
        <taxon>Testudines</taxon>
        <taxon>Cryptodira</taxon>
        <taxon>Durocryptodira</taxon>
        <taxon>Americhelydia</taxon>
        <taxon>Chelydroidea</taxon>
        <taxon>Chelydridae</taxon>
        <taxon>Chelydra</taxon>
    </lineage>
</organism>
<name>A0A8C3SID3_CHESE</name>
<feature type="region of interest" description="Disordered" evidence="1">
    <location>
        <begin position="212"/>
        <end position="245"/>
    </location>
</feature>
<feature type="compositionally biased region" description="Basic and acidic residues" evidence="1">
    <location>
        <begin position="233"/>
        <end position="245"/>
    </location>
</feature>
<feature type="compositionally biased region" description="Low complexity" evidence="1">
    <location>
        <begin position="214"/>
        <end position="223"/>
    </location>
</feature>
<evidence type="ECO:0000256" key="1">
    <source>
        <dbReference type="SAM" id="MobiDB-lite"/>
    </source>
</evidence>
<protein>
    <submittedName>
        <fullName evidence="2">Uncharacterized protein</fullName>
    </submittedName>
</protein>